<dbReference type="InterPro" id="IPR033985">
    <property type="entry name" value="SusD-like_N"/>
</dbReference>
<dbReference type="InterPro" id="IPR012944">
    <property type="entry name" value="SusD_RagB_dom"/>
</dbReference>
<evidence type="ECO:0000256" key="3">
    <source>
        <dbReference type="ARBA" id="ARBA00022729"/>
    </source>
</evidence>
<dbReference type="OrthoDB" id="5694214at2"/>
<keyword evidence="5" id="KW-0998">Cell outer membrane</keyword>
<comment type="similarity">
    <text evidence="2">Belongs to the SusD family.</text>
</comment>
<reference evidence="8 9" key="1">
    <citation type="submission" date="2018-04" db="EMBL/GenBank/DDBJ databases">
        <title>Sphingobacterium cortibacter sp. nov.</title>
        <authorList>
            <person name="Li Y."/>
        </authorList>
    </citation>
    <scope>NUCLEOTIDE SEQUENCE [LARGE SCALE GENOMIC DNA]</scope>
    <source>
        <strain evidence="8 9">2c-3</strain>
    </source>
</reference>
<dbReference type="Pfam" id="PF14322">
    <property type="entry name" value="SusD-like_3"/>
    <property type="match status" value="1"/>
</dbReference>
<feature type="domain" description="SusD-like N-terminal" evidence="7">
    <location>
        <begin position="116"/>
        <end position="255"/>
    </location>
</feature>
<evidence type="ECO:0000313" key="9">
    <source>
        <dbReference type="Proteomes" id="UP000245627"/>
    </source>
</evidence>
<sequence>MRSRGRSWCGVSHYETVCFWVKFWLLKHNRYENADKKNKNSHKCTFIALFLVGVTFISACDKDLLNTTPNTQILTNNMWLTDNLTDQGVNGVYQALRLGIRLYEFDSYVTMQGRDNSALTNGNATSSTGIFSNTWQNLYEGVQRANNALYGIVNISPTEETKKGRLIAEVKFLRAFYYYRLNQLFKGVPIYTEPIVWNGATLPRNSEQEVWTFILNDLADCIAEVNLPDRYPAASANYGRITKSAAYALRGKVYMYLSDWQSAIQDFRIVQELGHTLFPSYQELFLDVNEQAPEIIFSIQNAPIPGYGSDYQFTFGSRTAFGSNWNTYLVHPDLVDLYQMADGSPFSWNDHIAGYNEMTPAQREIYFLRNNLTDGERTAAQNRQLNLSLYLPTQNEERIRRAYTNRDPRLAANVILPYATFLGDNAGSDQVFTNRWPFRQDLGIGSPFDLRTDIVARFYYLPRKFVYTGGNPPIPDRTSGGYDYIVMRYADILLLWSEALNELGQVTNAIAKINEVRARAGVGLLDNSWHQASLRDEIRDERRREFMGEGVIFFDEMRWQTLRQTTFYEGNGIKEVWGTRIAPYNWVGDQLYAWPIPRVELDLNTSLQQNPGWID</sequence>
<feature type="domain" description="RagB/SusD" evidence="6">
    <location>
        <begin position="293"/>
        <end position="613"/>
    </location>
</feature>
<evidence type="ECO:0000256" key="1">
    <source>
        <dbReference type="ARBA" id="ARBA00004442"/>
    </source>
</evidence>
<dbReference type="EMBL" id="QDKG01000004">
    <property type="protein sequence ID" value="PVH25019.1"/>
    <property type="molecule type" value="Genomic_DNA"/>
</dbReference>
<dbReference type="InterPro" id="IPR011990">
    <property type="entry name" value="TPR-like_helical_dom_sf"/>
</dbReference>
<keyword evidence="4" id="KW-0472">Membrane</keyword>
<dbReference type="GO" id="GO:0009279">
    <property type="term" value="C:cell outer membrane"/>
    <property type="evidence" value="ECO:0007669"/>
    <property type="project" value="UniProtKB-SubCell"/>
</dbReference>
<evidence type="ECO:0000259" key="7">
    <source>
        <dbReference type="Pfam" id="PF14322"/>
    </source>
</evidence>
<keyword evidence="3" id="KW-0732">Signal</keyword>
<organism evidence="8 9">
    <name type="scientific">Sphingobacterium corticibacter</name>
    <dbReference type="NCBI Taxonomy" id="2171749"/>
    <lineage>
        <taxon>Bacteria</taxon>
        <taxon>Pseudomonadati</taxon>
        <taxon>Bacteroidota</taxon>
        <taxon>Sphingobacteriia</taxon>
        <taxon>Sphingobacteriales</taxon>
        <taxon>Sphingobacteriaceae</taxon>
        <taxon>Sphingobacterium</taxon>
    </lineage>
</organism>
<dbReference type="SUPFAM" id="SSF48452">
    <property type="entry name" value="TPR-like"/>
    <property type="match status" value="1"/>
</dbReference>
<accession>A0A2T8HHV1</accession>
<dbReference type="Proteomes" id="UP000245627">
    <property type="component" value="Unassembled WGS sequence"/>
</dbReference>
<proteinExistence type="inferred from homology"/>
<evidence type="ECO:0000313" key="8">
    <source>
        <dbReference type="EMBL" id="PVH25019.1"/>
    </source>
</evidence>
<evidence type="ECO:0000256" key="5">
    <source>
        <dbReference type="ARBA" id="ARBA00023237"/>
    </source>
</evidence>
<gene>
    <name evidence="8" type="ORF">DC487_12740</name>
</gene>
<evidence type="ECO:0000256" key="4">
    <source>
        <dbReference type="ARBA" id="ARBA00023136"/>
    </source>
</evidence>
<comment type="subcellular location">
    <subcellularLocation>
        <location evidence="1">Cell outer membrane</location>
    </subcellularLocation>
</comment>
<dbReference type="Pfam" id="PF07980">
    <property type="entry name" value="SusD_RagB"/>
    <property type="match status" value="1"/>
</dbReference>
<name>A0A2T8HHV1_9SPHI</name>
<dbReference type="AlphaFoldDB" id="A0A2T8HHV1"/>
<evidence type="ECO:0000256" key="2">
    <source>
        <dbReference type="ARBA" id="ARBA00006275"/>
    </source>
</evidence>
<dbReference type="Gene3D" id="1.25.40.390">
    <property type="match status" value="1"/>
</dbReference>
<keyword evidence="9" id="KW-1185">Reference proteome</keyword>
<protein>
    <submittedName>
        <fullName evidence="8">RagB/SusD family nutrient uptake outer membrane protein</fullName>
    </submittedName>
</protein>
<comment type="caution">
    <text evidence="8">The sequence shown here is derived from an EMBL/GenBank/DDBJ whole genome shotgun (WGS) entry which is preliminary data.</text>
</comment>
<evidence type="ECO:0000259" key="6">
    <source>
        <dbReference type="Pfam" id="PF07980"/>
    </source>
</evidence>